<name>A0AAX6EWV2_IRIPA</name>
<reference evidence="1" key="1">
    <citation type="journal article" date="2023" name="GigaByte">
        <title>Genome assembly of the bearded iris, Iris pallida Lam.</title>
        <authorList>
            <person name="Bruccoleri R.E."/>
            <person name="Oakeley E.J."/>
            <person name="Faust A.M.E."/>
            <person name="Altorfer M."/>
            <person name="Dessus-Babus S."/>
            <person name="Burckhardt D."/>
            <person name="Oertli M."/>
            <person name="Naumann U."/>
            <person name="Petersen F."/>
            <person name="Wong J."/>
        </authorList>
    </citation>
    <scope>NUCLEOTIDE SEQUENCE</scope>
    <source>
        <strain evidence="1">GSM-AAB239-AS_SAM_17_03QT</strain>
    </source>
</reference>
<dbReference type="EMBL" id="JANAVB010033244">
    <property type="protein sequence ID" value="KAJ6808546.1"/>
    <property type="molecule type" value="Genomic_DNA"/>
</dbReference>
<accession>A0AAX6EWV2</accession>
<dbReference type="EMBL" id="JANAVB010027994">
    <property type="protein sequence ID" value="KAJ6817440.1"/>
    <property type="molecule type" value="Genomic_DNA"/>
</dbReference>
<evidence type="ECO:0000313" key="1">
    <source>
        <dbReference type="EMBL" id="KAJ6808546.1"/>
    </source>
</evidence>
<reference evidence="1" key="2">
    <citation type="submission" date="2023-04" db="EMBL/GenBank/DDBJ databases">
        <authorList>
            <person name="Bruccoleri R.E."/>
            <person name="Oakeley E.J."/>
            <person name="Faust A.-M."/>
            <person name="Dessus-Babus S."/>
            <person name="Altorfer M."/>
            <person name="Burckhardt D."/>
            <person name="Oertli M."/>
            <person name="Naumann U."/>
            <person name="Petersen F."/>
            <person name="Wong J."/>
        </authorList>
    </citation>
    <scope>NUCLEOTIDE SEQUENCE</scope>
    <source>
        <strain evidence="1">GSM-AAB239-AS_SAM_17_03QT</strain>
        <tissue evidence="1">Leaf</tissue>
    </source>
</reference>
<sequence>MTTATHSIHDPLAGRLCLLAPPLLSRSGTTHALPLPSSLHHTQA</sequence>
<evidence type="ECO:0000313" key="2">
    <source>
        <dbReference type="EMBL" id="KAJ6817440.1"/>
    </source>
</evidence>
<organism evidence="1 3">
    <name type="scientific">Iris pallida</name>
    <name type="common">Sweet iris</name>
    <dbReference type="NCBI Taxonomy" id="29817"/>
    <lineage>
        <taxon>Eukaryota</taxon>
        <taxon>Viridiplantae</taxon>
        <taxon>Streptophyta</taxon>
        <taxon>Embryophyta</taxon>
        <taxon>Tracheophyta</taxon>
        <taxon>Spermatophyta</taxon>
        <taxon>Magnoliopsida</taxon>
        <taxon>Liliopsida</taxon>
        <taxon>Asparagales</taxon>
        <taxon>Iridaceae</taxon>
        <taxon>Iridoideae</taxon>
        <taxon>Irideae</taxon>
        <taxon>Iris</taxon>
    </lineage>
</organism>
<comment type="caution">
    <text evidence="1">The sequence shown here is derived from an EMBL/GenBank/DDBJ whole genome shotgun (WGS) entry which is preliminary data.</text>
</comment>
<gene>
    <name evidence="1" type="ORF">M6B38_167410</name>
    <name evidence="2" type="ORF">M6B38_411285</name>
</gene>
<keyword evidence="3" id="KW-1185">Reference proteome</keyword>
<proteinExistence type="predicted"/>
<dbReference type="AlphaFoldDB" id="A0AAX6EWV2"/>
<protein>
    <submittedName>
        <fullName evidence="1">Extensin</fullName>
    </submittedName>
</protein>
<evidence type="ECO:0000313" key="3">
    <source>
        <dbReference type="Proteomes" id="UP001140949"/>
    </source>
</evidence>
<dbReference type="Proteomes" id="UP001140949">
    <property type="component" value="Unassembled WGS sequence"/>
</dbReference>